<dbReference type="RefSeq" id="WP_181015806.1">
    <property type="nucleotide sequence ID" value="NZ_BAMV01000004.1"/>
</dbReference>
<comment type="caution">
    <text evidence="3">The sequence shown here is derived from an EMBL/GenBank/DDBJ whole genome shotgun (WGS) entry which is preliminary data.</text>
</comment>
<reference evidence="4 6" key="2">
    <citation type="submission" date="2019-07" db="EMBL/GenBank/DDBJ databases">
        <title>Whole genome shotgun sequence of Acetobacter cibinongensis NBRC 16605.</title>
        <authorList>
            <person name="Hosoyama A."/>
            <person name="Uohara A."/>
            <person name="Ohji S."/>
            <person name="Ichikawa N."/>
        </authorList>
    </citation>
    <scope>NUCLEOTIDE SEQUENCE [LARGE SCALE GENOMIC DNA]</scope>
    <source>
        <strain evidence="4 6">NBRC 16605</strain>
    </source>
</reference>
<dbReference type="Proteomes" id="UP000321891">
    <property type="component" value="Unassembled WGS sequence"/>
</dbReference>
<dbReference type="EMBL" id="BJVU01000012">
    <property type="protein sequence ID" value="GEL59724.1"/>
    <property type="molecule type" value="Genomic_DNA"/>
</dbReference>
<keyword evidence="6" id="KW-1185">Reference proteome</keyword>
<dbReference type="Pfam" id="PF13372">
    <property type="entry name" value="Alginate_exp"/>
    <property type="match status" value="1"/>
</dbReference>
<dbReference type="Proteomes" id="UP000032671">
    <property type="component" value="Unassembled WGS sequence"/>
</dbReference>
<sequence length="547" mass="60453">MKRVTRTFRCWKSSGLVLSLAMTGPAWADKLTTPAPTPLLPVVPVPVLPTPDKTAMVKGALYHPDWNLFNAGNSGASGFGVVNGYGQARWAEDWSALANTPRTQRQKDWFNRLKYVKLNTSGSIWMSFSGEERLRYIFENQPMLGYAGKTNASRVLLRNQYGADLHLGEHVRAYAEFLYGVAGGSNTYGYQTGAQRESLDLQQGILEVKGNLLGAKMGVIGGRQIFLDAPVSMQSPRDLTNVQQTWDGFRGYAVWKRFRIDLFDFMQTNKLPQKVFADGTNYSARLYGAYTSTALPAFQFMGQKSQMFADLFFLGYLYNGAAAAIPAAASGSLQKGSSRRDNVGLRLWGNVGPFSTNLTGIFQGGEFRPAQASQRTRPVLAYAINGSITYTRADWAGKPGFGVQGDLFSGGSTRSQDGAVGTFSTPFVPLPYYNDMSLSLTSQNLIGVGPIANFTIRPTLHLKLHVPFFWRASTQDAVYGGNSKVYNWRNNLHGGFTGVMPYTQLSWNFAPHWAWTHDIEGILLSRGMRDVGAKEGTLYMQTLEFKF</sequence>
<keyword evidence="1" id="KW-0732">Signal</keyword>
<reference evidence="3 5" key="1">
    <citation type="submission" date="2012-11" db="EMBL/GenBank/DDBJ databases">
        <title>Whole genome sequence of Acetobacter cibinongensis 4H-1.</title>
        <authorList>
            <person name="Azuma Y."/>
            <person name="Higashiura N."/>
            <person name="Hirakawa H."/>
            <person name="Matsushita K."/>
        </authorList>
    </citation>
    <scope>NUCLEOTIDE SEQUENCE [LARGE SCALE GENOMIC DNA]</scope>
    <source>
        <strain evidence="3 5">4H-1</strain>
    </source>
</reference>
<evidence type="ECO:0000313" key="4">
    <source>
        <dbReference type="EMBL" id="GEL59724.1"/>
    </source>
</evidence>
<organism evidence="3 5">
    <name type="scientific">Acetobacter cibinongensis</name>
    <dbReference type="NCBI Taxonomy" id="146475"/>
    <lineage>
        <taxon>Bacteria</taxon>
        <taxon>Pseudomonadati</taxon>
        <taxon>Pseudomonadota</taxon>
        <taxon>Alphaproteobacteria</taxon>
        <taxon>Acetobacterales</taxon>
        <taxon>Acetobacteraceae</taxon>
        <taxon>Acetobacter</taxon>
    </lineage>
</organism>
<protein>
    <recommendedName>
        <fullName evidence="2">Alginate export domain-containing protein</fullName>
    </recommendedName>
</protein>
<feature type="chain" id="PRO_5030005659" description="Alginate export domain-containing protein" evidence="1">
    <location>
        <begin position="29"/>
        <end position="547"/>
    </location>
</feature>
<gene>
    <name evidence="3" type="ORF">Abci_004_007</name>
    <name evidence="4" type="ORF">ACI01nite_23260</name>
</gene>
<evidence type="ECO:0000313" key="5">
    <source>
        <dbReference type="Proteomes" id="UP000032671"/>
    </source>
</evidence>
<dbReference type="STRING" id="1231339.Abci_004_007"/>
<feature type="signal peptide" evidence="1">
    <location>
        <begin position="1"/>
        <end position="28"/>
    </location>
</feature>
<accession>A0A0D6N0Z0</accession>
<accession>A0A6N3SRN9</accession>
<dbReference type="EMBL" id="BAMV01000004">
    <property type="protein sequence ID" value="GAN59380.1"/>
    <property type="molecule type" value="Genomic_DNA"/>
</dbReference>
<evidence type="ECO:0000313" key="3">
    <source>
        <dbReference type="EMBL" id="GAN59380.1"/>
    </source>
</evidence>
<dbReference type="AlphaFoldDB" id="A0A0D6N0Z0"/>
<name>A0A0D6N0Z0_9PROT</name>
<evidence type="ECO:0000256" key="1">
    <source>
        <dbReference type="SAM" id="SignalP"/>
    </source>
</evidence>
<evidence type="ECO:0000313" key="6">
    <source>
        <dbReference type="Proteomes" id="UP000321891"/>
    </source>
</evidence>
<dbReference type="InterPro" id="IPR025388">
    <property type="entry name" value="Alginate_export_dom"/>
</dbReference>
<feature type="domain" description="Alginate export" evidence="2">
    <location>
        <begin position="125"/>
        <end position="521"/>
    </location>
</feature>
<evidence type="ECO:0000259" key="2">
    <source>
        <dbReference type="Pfam" id="PF13372"/>
    </source>
</evidence>
<proteinExistence type="predicted"/>